<dbReference type="EMBL" id="CACVKT020001320">
    <property type="protein sequence ID" value="CAC5366632.1"/>
    <property type="molecule type" value="Genomic_DNA"/>
</dbReference>
<organism evidence="1 2">
    <name type="scientific">Mytilus coruscus</name>
    <name type="common">Sea mussel</name>
    <dbReference type="NCBI Taxonomy" id="42192"/>
    <lineage>
        <taxon>Eukaryota</taxon>
        <taxon>Metazoa</taxon>
        <taxon>Spiralia</taxon>
        <taxon>Lophotrochozoa</taxon>
        <taxon>Mollusca</taxon>
        <taxon>Bivalvia</taxon>
        <taxon>Autobranchia</taxon>
        <taxon>Pteriomorphia</taxon>
        <taxon>Mytilida</taxon>
        <taxon>Mytiloidea</taxon>
        <taxon>Mytilidae</taxon>
        <taxon>Mytilinae</taxon>
        <taxon>Mytilus</taxon>
    </lineage>
</organism>
<proteinExistence type="predicted"/>
<protein>
    <recommendedName>
        <fullName evidence="3">Peptidase A2 domain-containing protein</fullName>
    </recommendedName>
</protein>
<evidence type="ECO:0000313" key="1">
    <source>
        <dbReference type="EMBL" id="CAC5366632.1"/>
    </source>
</evidence>
<dbReference type="OrthoDB" id="2286242at2759"/>
<evidence type="ECO:0008006" key="3">
    <source>
        <dbReference type="Google" id="ProtNLM"/>
    </source>
</evidence>
<dbReference type="Proteomes" id="UP000507470">
    <property type="component" value="Unassembled WGS sequence"/>
</dbReference>
<accession>A0A6J8AEP7</accession>
<keyword evidence="2" id="KW-1185">Reference proteome</keyword>
<name>A0A6J8AEP7_MYTCO</name>
<gene>
    <name evidence="1" type="ORF">MCOR_6841</name>
</gene>
<reference evidence="1 2" key="1">
    <citation type="submission" date="2020-06" db="EMBL/GenBank/DDBJ databases">
        <authorList>
            <person name="Li R."/>
            <person name="Bekaert M."/>
        </authorList>
    </citation>
    <scope>NUCLEOTIDE SEQUENCE [LARGE SCALE GENOMIC DNA]</scope>
    <source>
        <strain evidence="2">wild</strain>
    </source>
</reference>
<evidence type="ECO:0000313" key="2">
    <source>
        <dbReference type="Proteomes" id="UP000507470"/>
    </source>
</evidence>
<dbReference type="InterPro" id="IPR050951">
    <property type="entry name" value="Retrovirus_Pol_polyprotein"/>
</dbReference>
<dbReference type="AlphaFoldDB" id="A0A6J8AEP7"/>
<dbReference type="PANTHER" id="PTHR37984">
    <property type="entry name" value="PROTEIN CBG26694"/>
    <property type="match status" value="1"/>
</dbReference>
<sequence length="340" mass="39711">MDRGEQQRITVLTDTRNLTLLLPSLFLALSRQKHLDVAKLVKEREETIDCYVSRLRKKAHDCEFGNTTEERILEHCIQSIVNKELIRKAISKGWVLDRFIEEAAQVEDTNLQMKEMRKEEVVYKVQNTFERRFDRRQDNNRKRQTMETNNQHSHDFCNYCGFRHESRRCPAYGKDCRSCGIKNHFESMCRLRNKEDSKYQQSRGGMMQNRNRKNVRKTVENNFSEDPDQYDEDDHFDESVKDVAKIGKVKSVCRISDDEKTVKIHLGDVEMKVEPDSGADVNIMDEHQTLQNSLPVKGEFKTIVRNATCGMETKFIVILGRINSPPLLSRATLNELGMMV</sequence>
<dbReference type="PANTHER" id="PTHR37984:SF9">
    <property type="entry name" value="INTEGRASE CATALYTIC DOMAIN-CONTAINING PROTEIN"/>
    <property type="match status" value="1"/>
</dbReference>